<dbReference type="AlphaFoldDB" id="A0AAW2WCM0"/>
<comment type="caution">
    <text evidence="1">The sequence shown here is derived from an EMBL/GenBank/DDBJ whole genome shotgun (WGS) entry which is preliminary data.</text>
</comment>
<evidence type="ECO:0000313" key="1">
    <source>
        <dbReference type="EMBL" id="KAL0439378.1"/>
    </source>
</evidence>
<reference evidence="1" key="1">
    <citation type="submission" date="2020-06" db="EMBL/GenBank/DDBJ databases">
        <authorList>
            <person name="Li T."/>
            <person name="Hu X."/>
            <person name="Zhang T."/>
            <person name="Song X."/>
            <person name="Zhang H."/>
            <person name="Dai N."/>
            <person name="Sheng W."/>
            <person name="Hou X."/>
            <person name="Wei L."/>
        </authorList>
    </citation>
    <scope>NUCLEOTIDE SEQUENCE</scope>
    <source>
        <strain evidence="1">KEN1</strain>
        <tissue evidence="1">Leaf</tissue>
    </source>
</reference>
<sequence>MESYDIIIQLKAMFDKATRVERFETVTAILERTQKDDEPVGPHVLRMIRLFENLERLGVPLGTSLQLTLYSTLYIKVMRTLWLTTT</sequence>
<accession>A0AAW2WCM0</accession>
<dbReference type="EMBL" id="JACGWN010000008">
    <property type="protein sequence ID" value="KAL0439378.1"/>
    <property type="molecule type" value="Genomic_DNA"/>
</dbReference>
<gene>
    <name evidence="1" type="ORF">Slati_2420800</name>
</gene>
<protein>
    <submittedName>
        <fullName evidence="1">Uncharacterized protein</fullName>
    </submittedName>
</protein>
<reference evidence="1" key="2">
    <citation type="journal article" date="2024" name="Plant">
        <title>Genomic evolution and insights into agronomic trait innovations of Sesamum species.</title>
        <authorList>
            <person name="Miao H."/>
            <person name="Wang L."/>
            <person name="Qu L."/>
            <person name="Liu H."/>
            <person name="Sun Y."/>
            <person name="Le M."/>
            <person name="Wang Q."/>
            <person name="Wei S."/>
            <person name="Zheng Y."/>
            <person name="Lin W."/>
            <person name="Duan Y."/>
            <person name="Cao H."/>
            <person name="Xiong S."/>
            <person name="Wang X."/>
            <person name="Wei L."/>
            <person name="Li C."/>
            <person name="Ma Q."/>
            <person name="Ju M."/>
            <person name="Zhao R."/>
            <person name="Li G."/>
            <person name="Mu C."/>
            <person name="Tian Q."/>
            <person name="Mei H."/>
            <person name="Zhang T."/>
            <person name="Gao T."/>
            <person name="Zhang H."/>
        </authorList>
    </citation>
    <scope>NUCLEOTIDE SEQUENCE</scope>
    <source>
        <strain evidence="1">KEN1</strain>
    </source>
</reference>
<proteinExistence type="predicted"/>
<organism evidence="1">
    <name type="scientific">Sesamum latifolium</name>
    <dbReference type="NCBI Taxonomy" id="2727402"/>
    <lineage>
        <taxon>Eukaryota</taxon>
        <taxon>Viridiplantae</taxon>
        <taxon>Streptophyta</taxon>
        <taxon>Embryophyta</taxon>
        <taxon>Tracheophyta</taxon>
        <taxon>Spermatophyta</taxon>
        <taxon>Magnoliopsida</taxon>
        <taxon>eudicotyledons</taxon>
        <taxon>Gunneridae</taxon>
        <taxon>Pentapetalae</taxon>
        <taxon>asterids</taxon>
        <taxon>lamiids</taxon>
        <taxon>Lamiales</taxon>
        <taxon>Pedaliaceae</taxon>
        <taxon>Sesamum</taxon>
    </lineage>
</organism>
<name>A0AAW2WCM0_9LAMI</name>